<feature type="transmembrane region" description="Helical" evidence="1">
    <location>
        <begin position="204"/>
        <end position="228"/>
    </location>
</feature>
<protein>
    <recommendedName>
        <fullName evidence="4">ABC transporter permease</fullName>
    </recommendedName>
</protein>
<feature type="transmembrane region" description="Helical" evidence="1">
    <location>
        <begin position="42"/>
        <end position="66"/>
    </location>
</feature>
<gene>
    <name evidence="2" type="ORF">GCM10009107_08480</name>
</gene>
<feature type="transmembrane region" description="Helical" evidence="1">
    <location>
        <begin position="580"/>
        <end position="600"/>
    </location>
</feature>
<reference evidence="2 3" key="1">
    <citation type="journal article" date="2019" name="Int. J. Syst. Evol. Microbiol.">
        <title>The Global Catalogue of Microorganisms (GCM) 10K type strain sequencing project: providing services to taxonomists for standard genome sequencing and annotation.</title>
        <authorList>
            <consortium name="The Broad Institute Genomics Platform"/>
            <consortium name="The Broad Institute Genome Sequencing Center for Infectious Disease"/>
            <person name="Wu L."/>
            <person name="Ma J."/>
        </authorList>
    </citation>
    <scope>NUCLEOTIDE SEQUENCE [LARGE SCALE GENOMIC DNA]</scope>
    <source>
        <strain evidence="2 3">JCM 15503</strain>
    </source>
</reference>
<sequence>MWDLFKAELLRFRGWAIGIAGLHLLVLGFLTRVVDLGQQPWLVHLAFGIAYGAVGGLLGLYQMGVYRRPGTWLNLLHRPLAPARTAAALLAAGAVLLAFAAALPVLVVAGWQAGMTARVVDARHLLLALAGLQIAGCGYLAGAYAMLANRRHAAAGLVFLAWLPAMNAIGLAALALQMVALLWLLALVMLAFQPDLGAPPRRWGAVLLTALPLQMGVYLVLLLLWFGVEMLWIMQGSHPNNRAVPAPGGHNELERMDDRARLLAGLAASASPDAQRLREQVALSEPLGIAQQLRLLPHTGELTNVKPMAFDDTQRRVRWTFSHDSMRLQGLSLVDGRAAGTLGVGAANAAFPVPVLPIGRQPFLAQGDELLAGGNTLYQYDSLAGRVTPRLQLPAGELLLGVSMLGAHLGALSDKAAYIIDGRLLRDPGQGLLQPRQRVPLPGPGRFGDLSDLTLIELVDGYLFSCSFTRFAHDPRGVPPYQVLLRTDDAGQVQEVARRAVGFDYPVFFRYRAWWSSPVMSEALDRARALLAPPDALRATHPAPVPRDIKLLAAAMSLLAALAAAWRVRQLPLRWPARAAWVAAGVLIGWPALVSLWLLVPPEEGVDAAPEATPRPAPPRALVA</sequence>
<proteinExistence type="predicted"/>
<evidence type="ECO:0000313" key="2">
    <source>
        <dbReference type="EMBL" id="GAA0743697.1"/>
    </source>
</evidence>
<dbReference type="Proteomes" id="UP001500279">
    <property type="component" value="Unassembled WGS sequence"/>
</dbReference>
<comment type="caution">
    <text evidence="2">The sequence shown here is derived from an EMBL/GenBank/DDBJ whole genome shotgun (WGS) entry which is preliminary data.</text>
</comment>
<feature type="transmembrane region" description="Helical" evidence="1">
    <location>
        <begin position="12"/>
        <end position="30"/>
    </location>
</feature>
<evidence type="ECO:0000256" key="1">
    <source>
        <dbReference type="SAM" id="Phobius"/>
    </source>
</evidence>
<keyword evidence="1" id="KW-1133">Transmembrane helix</keyword>
<dbReference type="EMBL" id="BAAAEW010000004">
    <property type="protein sequence ID" value="GAA0743697.1"/>
    <property type="molecule type" value="Genomic_DNA"/>
</dbReference>
<keyword evidence="1" id="KW-0472">Membrane</keyword>
<keyword evidence="1" id="KW-0812">Transmembrane</keyword>
<name>A0ABN1JP35_9BURK</name>
<evidence type="ECO:0008006" key="4">
    <source>
        <dbReference type="Google" id="ProtNLM"/>
    </source>
</evidence>
<feature type="transmembrane region" description="Helical" evidence="1">
    <location>
        <begin position="125"/>
        <end position="147"/>
    </location>
</feature>
<accession>A0ABN1JP35</accession>
<organism evidence="2 3">
    <name type="scientific">Ideonella azotifigens</name>
    <dbReference type="NCBI Taxonomy" id="513160"/>
    <lineage>
        <taxon>Bacteria</taxon>
        <taxon>Pseudomonadati</taxon>
        <taxon>Pseudomonadota</taxon>
        <taxon>Betaproteobacteria</taxon>
        <taxon>Burkholderiales</taxon>
        <taxon>Sphaerotilaceae</taxon>
        <taxon>Ideonella</taxon>
    </lineage>
</organism>
<feature type="transmembrane region" description="Helical" evidence="1">
    <location>
        <begin position="159"/>
        <end position="192"/>
    </location>
</feature>
<keyword evidence="3" id="KW-1185">Reference proteome</keyword>
<feature type="transmembrane region" description="Helical" evidence="1">
    <location>
        <begin position="86"/>
        <end position="113"/>
    </location>
</feature>
<evidence type="ECO:0000313" key="3">
    <source>
        <dbReference type="Proteomes" id="UP001500279"/>
    </source>
</evidence>
<dbReference type="RefSeq" id="WP_231010525.1">
    <property type="nucleotide sequence ID" value="NZ_BAAAEW010000004.1"/>
</dbReference>